<dbReference type="SMART" id="SM00345">
    <property type="entry name" value="HTH_GNTR"/>
    <property type="match status" value="1"/>
</dbReference>
<dbReference type="InterPro" id="IPR000524">
    <property type="entry name" value="Tscrpt_reg_HTH_GntR"/>
</dbReference>
<dbReference type="InterPro" id="IPR050679">
    <property type="entry name" value="Bact_HTH_transcr_reg"/>
</dbReference>
<dbReference type="GO" id="GO:0003677">
    <property type="term" value="F:DNA binding"/>
    <property type="evidence" value="ECO:0007669"/>
    <property type="project" value="UniProtKB-KW"/>
</dbReference>
<dbReference type="PANTHER" id="PTHR44846">
    <property type="entry name" value="MANNOSYL-D-GLYCERATE TRANSPORT/METABOLISM SYSTEM REPRESSOR MNGR-RELATED"/>
    <property type="match status" value="1"/>
</dbReference>
<organism evidence="5 6">
    <name type="scientific">Streptomyces tateyamensis</name>
    <dbReference type="NCBI Taxonomy" id="565073"/>
    <lineage>
        <taxon>Bacteria</taxon>
        <taxon>Bacillati</taxon>
        <taxon>Actinomycetota</taxon>
        <taxon>Actinomycetes</taxon>
        <taxon>Kitasatosporales</taxon>
        <taxon>Streptomycetaceae</taxon>
        <taxon>Streptomyces</taxon>
    </lineage>
</organism>
<dbReference type="CDD" id="cd07377">
    <property type="entry name" value="WHTH_GntR"/>
    <property type="match status" value="1"/>
</dbReference>
<evidence type="ECO:0000256" key="1">
    <source>
        <dbReference type="ARBA" id="ARBA00023015"/>
    </source>
</evidence>
<keyword evidence="2" id="KW-0238">DNA-binding</keyword>
<dbReference type="PRINTS" id="PR00035">
    <property type="entry name" value="HTHGNTR"/>
</dbReference>
<dbReference type="Gene3D" id="1.10.10.10">
    <property type="entry name" value="Winged helix-like DNA-binding domain superfamily/Winged helix DNA-binding domain"/>
    <property type="match status" value="1"/>
</dbReference>
<evidence type="ECO:0000313" key="6">
    <source>
        <dbReference type="Proteomes" id="UP000248039"/>
    </source>
</evidence>
<comment type="caution">
    <text evidence="5">The sequence shown here is derived from an EMBL/GenBank/DDBJ whole genome shotgun (WGS) entry which is preliminary data.</text>
</comment>
<protein>
    <submittedName>
        <fullName evidence="5">GntR family transcriptional regulator</fullName>
    </submittedName>
</protein>
<dbReference type="RefSeq" id="WP_110670185.1">
    <property type="nucleotide sequence ID" value="NZ_PYBW01000049.1"/>
</dbReference>
<dbReference type="Gene3D" id="3.40.1410.10">
    <property type="entry name" value="Chorismate lyase-like"/>
    <property type="match status" value="1"/>
</dbReference>
<dbReference type="Pfam" id="PF00392">
    <property type="entry name" value="GntR"/>
    <property type="match status" value="1"/>
</dbReference>
<name>A0A2V4NQX9_9ACTN</name>
<dbReference type="InterPro" id="IPR036388">
    <property type="entry name" value="WH-like_DNA-bd_sf"/>
</dbReference>
<dbReference type="SUPFAM" id="SSF46785">
    <property type="entry name" value="Winged helix' DNA-binding domain"/>
    <property type="match status" value="1"/>
</dbReference>
<dbReference type="GO" id="GO:0045892">
    <property type="term" value="P:negative regulation of DNA-templated transcription"/>
    <property type="evidence" value="ECO:0007669"/>
    <property type="project" value="TreeGrafter"/>
</dbReference>
<dbReference type="GO" id="GO:0003700">
    <property type="term" value="F:DNA-binding transcription factor activity"/>
    <property type="evidence" value="ECO:0007669"/>
    <property type="project" value="InterPro"/>
</dbReference>
<dbReference type="PANTHER" id="PTHR44846:SF17">
    <property type="entry name" value="GNTR-FAMILY TRANSCRIPTIONAL REGULATOR"/>
    <property type="match status" value="1"/>
</dbReference>
<dbReference type="OrthoDB" id="3517122at2"/>
<evidence type="ECO:0000259" key="4">
    <source>
        <dbReference type="PROSITE" id="PS50949"/>
    </source>
</evidence>
<dbReference type="EMBL" id="PYBW01000049">
    <property type="protein sequence ID" value="PYC78613.1"/>
    <property type="molecule type" value="Genomic_DNA"/>
</dbReference>
<dbReference type="InterPro" id="IPR036390">
    <property type="entry name" value="WH_DNA-bd_sf"/>
</dbReference>
<sequence>MAVRPNALYQQVAAEMRKKIKRGTWKAGEQIPTEEKLTAAFGVSRPTIRQAVAELRAEGLLDVQQGRGSYVRYLEPPTETVWIDQAVTWDGTRYDRVTQWHTEGDPTTLRVRIDSAAADCLHVEEGEAAYLVSRTMVHESSRTRAKHTTLLPMEAIAGTPLADHPAVSAPDAYTQLHATHGPLLWREAITARTPAPDERAALQLTDTVPVLVSQRLTMADNGTRRLILETTTVGANGTNVIYTHGPSPL</sequence>
<accession>A0A2V4NQX9</accession>
<proteinExistence type="predicted"/>
<dbReference type="InterPro" id="IPR028978">
    <property type="entry name" value="Chorismate_lyase_/UTRA_dom_sf"/>
</dbReference>
<evidence type="ECO:0000256" key="2">
    <source>
        <dbReference type="ARBA" id="ARBA00023125"/>
    </source>
</evidence>
<keyword evidence="3" id="KW-0804">Transcription</keyword>
<dbReference type="PROSITE" id="PS50949">
    <property type="entry name" value="HTH_GNTR"/>
    <property type="match status" value="1"/>
</dbReference>
<reference evidence="5 6" key="1">
    <citation type="submission" date="2018-03" db="EMBL/GenBank/DDBJ databases">
        <title>Bioinformatic expansion and discovery of thiopeptide antibiotics.</title>
        <authorList>
            <person name="Schwalen C.J."/>
            <person name="Hudson G.A."/>
            <person name="Mitchell D.A."/>
        </authorList>
    </citation>
    <scope>NUCLEOTIDE SEQUENCE [LARGE SCALE GENOMIC DNA]</scope>
    <source>
        <strain evidence="5 6">ATCC 21389</strain>
    </source>
</reference>
<keyword evidence="6" id="KW-1185">Reference proteome</keyword>
<evidence type="ECO:0000313" key="5">
    <source>
        <dbReference type="EMBL" id="PYC78613.1"/>
    </source>
</evidence>
<evidence type="ECO:0000256" key="3">
    <source>
        <dbReference type="ARBA" id="ARBA00023163"/>
    </source>
</evidence>
<gene>
    <name evidence="5" type="ORF">C7C46_16060</name>
</gene>
<dbReference type="AlphaFoldDB" id="A0A2V4NQX9"/>
<keyword evidence="1" id="KW-0805">Transcription regulation</keyword>
<dbReference type="SUPFAM" id="SSF64288">
    <property type="entry name" value="Chorismate lyase-like"/>
    <property type="match status" value="1"/>
</dbReference>
<dbReference type="Proteomes" id="UP000248039">
    <property type="component" value="Unassembled WGS sequence"/>
</dbReference>
<feature type="domain" description="HTH gntR-type" evidence="4">
    <location>
        <begin position="6"/>
        <end position="74"/>
    </location>
</feature>